<dbReference type="SUPFAM" id="SSF109998">
    <property type="entry name" value="Triger factor/SurA peptide-binding domain-like"/>
    <property type="match status" value="1"/>
</dbReference>
<keyword evidence="1" id="KW-0697">Rotamase</keyword>
<protein>
    <submittedName>
        <fullName evidence="3">Putative peptidyl-prolyl cis-trans isomerase Cbf2</fullName>
        <ecNumber evidence="3">5.2.1.8</ecNumber>
    </submittedName>
</protein>
<dbReference type="Pfam" id="PF13624">
    <property type="entry name" value="SurA_N_3"/>
    <property type="match status" value="1"/>
</dbReference>
<evidence type="ECO:0000259" key="2">
    <source>
        <dbReference type="PROSITE" id="PS50198"/>
    </source>
</evidence>
<dbReference type="AlphaFoldDB" id="A0A399FC13"/>
<dbReference type="PROSITE" id="PS01096">
    <property type="entry name" value="PPIC_PPIASE_1"/>
    <property type="match status" value="1"/>
</dbReference>
<accession>A0A399FC13</accession>
<keyword evidence="1 3" id="KW-0413">Isomerase</keyword>
<dbReference type="EC" id="5.2.1.8" evidence="3"/>
<evidence type="ECO:0000256" key="1">
    <source>
        <dbReference type="PROSITE-ProRule" id="PRU00278"/>
    </source>
</evidence>
<keyword evidence="4" id="KW-1185">Reference proteome</keyword>
<dbReference type="EMBL" id="QWLB01000023">
    <property type="protein sequence ID" value="RIH92231.1"/>
    <property type="molecule type" value="Genomic_DNA"/>
</dbReference>
<organism evidence="3 4">
    <name type="scientific">Meiothermus granaticius NBRC 107808</name>
    <dbReference type="NCBI Taxonomy" id="1227551"/>
    <lineage>
        <taxon>Bacteria</taxon>
        <taxon>Thermotogati</taxon>
        <taxon>Deinococcota</taxon>
        <taxon>Deinococci</taxon>
        <taxon>Thermales</taxon>
        <taxon>Thermaceae</taxon>
        <taxon>Meiothermus</taxon>
    </lineage>
</organism>
<comment type="caution">
    <text evidence="3">The sequence shown here is derived from an EMBL/GenBank/DDBJ whole genome shotgun (WGS) entry which is preliminary data.</text>
</comment>
<dbReference type="GO" id="GO:0003755">
    <property type="term" value="F:peptidyl-prolyl cis-trans isomerase activity"/>
    <property type="evidence" value="ECO:0007669"/>
    <property type="project" value="UniProtKB-KW"/>
</dbReference>
<dbReference type="InterPro" id="IPR000297">
    <property type="entry name" value="PPIase_PpiC"/>
</dbReference>
<dbReference type="PANTHER" id="PTHR47245:SF2">
    <property type="entry name" value="PEPTIDYL-PROLYL CIS-TRANS ISOMERASE HP_0175-RELATED"/>
    <property type="match status" value="1"/>
</dbReference>
<reference evidence="3 4" key="1">
    <citation type="submission" date="2018-08" db="EMBL/GenBank/DDBJ databases">
        <title>Meiothermus granaticius genome AF-68 sequencing project.</title>
        <authorList>
            <person name="Da Costa M.S."/>
            <person name="Albuquerque L."/>
            <person name="Raposo P."/>
            <person name="Froufe H.J.C."/>
            <person name="Barroso C.S."/>
            <person name="Egas C."/>
        </authorList>
    </citation>
    <scope>NUCLEOTIDE SEQUENCE [LARGE SCALE GENOMIC DNA]</scope>
    <source>
        <strain evidence="3 4">AF-68</strain>
    </source>
</reference>
<dbReference type="InterPro" id="IPR046357">
    <property type="entry name" value="PPIase_dom_sf"/>
</dbReference>
<dbReference type="PANTHER" id="PTHR47245">
    <property type="entry name" value="PEPTIDYLPROLYL ISOMERASE"/>
    <property type="match status" value="1"/>
</dbReference>
<evidence type="ECO:0000313" key="3">
    <source>
        <dbReference type="EMBL" id="RIH92231.1"/>
    </source>
</evidence>
<dbReference type="PROSITE" id="PS50198">
    <property type="entry name" value="PPIC_PPIASE_2"/>
    <property type="match status" value="1"/>
</dbReference>
<dbReference type="InterPro" id="IPR050245">
    <property type="entry name" value="PrsA_foldase"/>
</dbReference>
<gene>
    <name evidence="3" type="primary">cbf2</name>
    <name evidence="3" type="ORF">Mgrana_01900</name>
</gene>
<dbReference type="Proteomes" id="UP000266178">
    <property type="component" value="Unassembled WGS sequence"/>
</dbReference>
<dbReference type="Gene3D" id="3.10.50.40">
    <property type="match status" value="1"/>
</dbReference>
<proteinExistence type="predicted"/>
<name>A0A399FC13_9DEIN</name>
<dbReference type="Gene3D" id="1.10.4030.10">
    <property type="entry name" value="Porin chaperone SurA, peptide-binding domain"/>
    <property type="match status" value="1"/>
</dbReference>
<dbReference type="InterPro" id="IPR027304">
    <property type="entry name" value="Trigger_fact/SurA_dom_sf"/>
</dbReference>
<dbReference type="SUPFAM" id="SSF54534">
    <property type="entry name" value="FKBP-like"/>
    <property type="match status" value="1"/>
</dbReference>
<sequence>MTGLRPSVGRFWQGKAEMMIRTALWSGLVLVALASAQTTPTDPVVATVGKSNILKSEFDLQFNLFVHDALQRQGLPYSAEAAASLDVYKPKFLERMARETAITQAAEAAGFAAKDQAVDAAIEEVKGQFDSPEALDKALAEAGIPDLATYRRLVYEALTYNAYLESLEGKFQPSDAALKVLYVLSKRDFAVPTRYCSAHILLKTAKEAQQVIDRLAKGEAFAELARSLSQDPGSKDQGGDLGCEPRGTYVAPFEAALVALKPGETSKKPVQTQFGFHVIYLSKIEPAGYQSFEEVEPELSKRVQSEALQKYLDHRADQVGIKLFPENLGPSEAAPKQ</sequence>
<dbReference type="Pfam" id="PF00639">
    <property type="entry name" value="Rotamase"/>
    <property type="match status" value="1"/>
</dbReference>
<dbReference type="InterPro" id="IPR023058">
    <property type="entry name" value="PPIase_PpiC_CS"/>
</dbReference>
<feature type="domain" description="PpiC" evidence="2">
    <location>
        <begin position="192"/>
        <end position="283"/>
    </location>
</feature>
<evidence type="ECO:0000313" key="4">
    <source>
        <dbReference type="Proteomes" id="UP000266178"/>
    </source>
</evidence>